<evidence type="ECO:0000256" key="6">
    <source>
        <dbReference type="RuleBase" id="RU003690"/>
    </source>
</evidence>
<dbReference type="PROSITE" id="PS00653">
    <property type="entry name" value="GLYCOSYL_HYDROL_F1_2"/>
    <property type="match status" value="1"/>
</dbReference>
<dbReference type="GO" id="GO:0005975">
    <property type="term" value="P:carbohydrate metabolic process"/>
    <property type="evidence" value="ECO:0007669"/>
    <property type="project" value="InterPro"/>
</dbReference>
<accession>A0A7R9A945</accession>
<evidence type="ECO:0000313" key="8">
    <source>
        <dbReference type="Proteomes" id="UP000677054"/>
    </source>
</evidence>
<organism evidence="7">
    <name type="scientific">Darwinula stevensoni</name>
    <dbReference type="NCBI Taxonomy" id="69355"/>
    <lineage>
        <taxon>Eukaryota</taxon>
        <taxon>Metazoa</taxon>
        <taxon>Ecdysozoa</taxon>
        <taxon>Arthropoda</taxon>
        <taxon>Crustacea</taxon>
        <taxon>Oligostraca</taxon>
        <taxon>Ostracoda</taxon>
        <taxon>Podocopa</taxon>
        <taxon>Podocopida</taxon>
        <taxon>Darwinulocopina</taxon>
        <taxon>Darwinuloidea</taxon>
        <taxon>Darwinulidae</taxon>
        <taxon>Darwinula</taxon>
    </lineage>
</organism>
<evidence type="ECO:0000313" key="7">
    <source>
        <dbReference type="EMBL" id="CAD7249665.1"/>
    </source>
</evidence>
<evidence type="ECO:0000256" key="3">
    <source>
        <dbReference type="ARBA" id="ARBA00022801"/>
    </source>
</evidence>
<keyword evidence="8" id="KW-1185">Reference proteome</keyword>
<proteinExistence type="inferred from homology"/>
<dbReference type="EMBL" id="LR901951">
    <property type="protein sequence ID" value="CAD7249665.1"/>
    <property type="molecule type" value="Genomic_DNA"/>
</dbReference>
<comment type="subunit">
    <text evidence="2">Homodimer.</text>
</comment>
<dbReference type="InterPro" id="IPR017853">
    <property type="entry name" value="GH"/>
</dbReference>
<keyword evidence="3" id="KW-0378">Hydrolase</keyword>
<evidence type="ECO:0000256" key="1">
    <source>
        <dbReference type="ARBA" id="ARBA00010838"/>
    </source>
</evidence>
<evidence type="ECO:0000256" key="5">
    <source>
        <dbReference type="ARBA" id="ARBA00023295"/>
    </source>
</evidence>
<dbReference type="PANTHER" id="PTHR10353">
    <property type="entry name" value="GLYCOSYL HYDROLASE"/>
    <property type="match status" value="1"/>
</dbReference>
<evidence type="ECO:0000256" key="2">
    <source>
        <dbReference type="ARBA" id="ARBA00011738"/>
    </source>
</evidence>
<dbReference type="OrthoDB" id="65569at2759"/>
<reference evidence="7" key="1">
    <citation type="submission" date="2020-11" db="EMBL/GenBank/DDBJ databases">
        <authorList>
            <person name="Tran Van P."/>
        </authorList>
    </citation>
    <scope>NUCLEOTIDE SEQUENCE</scope>
</reference>
<dbReference type="Pfam" id="PF00232">
    <property type="entry name" value="Glyco_hydro_1"/>
    <property type="match status" value="2"/>
</dbReference>
<evidence type="ECO:0000256" key="4">
    <source>
        <dbReference type="ARBA" id="ARBA00023180"/>
    </source>
</evidence>
<dbReference type="Gene3D" id="3.20.20.80">
    <property type="entry name" value="Glycosidases"/>
    <property type="match status" value="1"/>
</dbReference>
<gene>
    <name evidence="7" type="ORF">DSTB1V02_LOCUS9453</name>
</gene>
<comment type="similarity">
    <text evidence="1 6">Belongs to the glycosyl hydrolase 1 family.</text>
</comment>
<dbReference type="FunFam" id="3.20.20.80:FF:000013">
    <property type="entry name" value="lactase-phlorizin hydrolase"/>
    <property type="match status" value="1"/>
</dbReference>
<dbReference type="GO" id="GO:0008422">
    <property type="term" value="F:beta-glucosidase activity"/>
    <property type="evidence" value="ECO:0007669"/>
    <property type="project" value="TreeGrafter"/>
</dbReference>
<name>A0A7R9A945_9CRUS</name>
<dbReference type="Proteomes" id="UP000677054">
    <property type="component" value="Unassembled WGS sequence"/>
</dbReference>
<dbReference type="PRINTS" id="PR00131">
    <property type="entry name" value="GLHYDRLASE1"/>
</dbReference>
<keyword evidence="4" id="KW-0325">Glycoprotein</keyword>
<dbReference type="InterPro" id="IPR001360">
    <property type="entry name" value="Glyco_hydro_1"/>
</dbReference>
<protein>
    <recommendedName>
        <fullName evidence="9">Beta-glucosidase</fullName>
    </recommendedName>
</protein>
<sequence>MWHFASLTGNPVYAIASSRFLRLSTLDPSAAKAGRELTALMWKTGVAYLALRLVTAGALYTDEPLLYGVFPDNFRWAAATAAFQVEGGWNEDGKGESIWDTFLHNCDWDCVTGDVTCDSYHKYQEDVRLLAEMEVDRYRFSISWPRILPDGTTANINQAGINYYNNLIDALLANDIEPMVTLYHWDLPQALEDRGGWLNPESQDWFVDYARVCFEAFGDRAKLWITFNEPWVIAWLGYGTGTGAPGHSDAPGEKPYQVGRNLLLAHAKTHRMYQEEFFASQGGRVGITLNTGQNGPLNPENPEDVAAAARRMEFDLGWFADPVYFGNYPQMMIDKIGEKSEAQGFPESRLPVFSAEEQEILAGSSDFFGLNAYTSTYVTNYINDIDCGLRKLLNYIKDRYGNPEVIITENGCSDRAGNLDDALRIYQLKHYINNILKAVRLDGCNVTGYTAWSFMDNLEWGGGYSQKFGLHFVDFDDPERPRTPKASSRFFRQLIRDNGFIQENLCEY</sequence>
<dbReference type="AlphaFoldDB" id="A0A7R9A945"/>
<dbReference type="InterPro" id="IPR033132">
    <property type="entry name" value="GH_1_N_CS"/>
</dbReference>
<dbReference type="EMBL" id="CAJPEV010002434">
    <property type="protein sequence ID" value="CAG0896858.1"/>
    <property type="molecule type" value="Genomic_DNA"/>
</dbReference>
<dbReference type="PANTHER" id="PTHR10353:SF36">
    <property type="entry name" value="LP05116P"/>
    <property type="match status" value="1"/>
</dbReference>
<keyword evidence="5" id="KW-0326">Glycosidase</keyword>
<dbReference type="SUPFAM" id="SSF51445">
    <property type="entry name" value="(Trans)glycosidases"/>
    <property type="match status" value="1"/>
</dbReference>
<evidence type="ECO:0008006" key="9">
    <source>
        <dbReference type="Google" id="ProtNLM"/>
    </source>
</evidence>